<evidence type="ECO:0000313" key="2">
    <source>
        <dbReference type="Proteomes" id="UP000015441"/>
    </source>
</evidence>
<dbReference type="EMBL" id="CAUH01003215">
    <property type="protein sequence ID" value="CCU76948.1"/>
    <property type="molecule type" value="Genomic_DNA"/>
</dbReference>
<comment type="caution">
    <text evidence="1">The sequence shown here is derived from an EMBL/GenBank/DDBJ whole genome shotgun (WGS) entry which is preliminary data.</text>
</comment>
<keyword evidence="2" id="KW-1185">Reference proteome</keyword>
<accession>N1JGL1</accession>
<dbReference type="Proteomes" id="UP000015441">
    <property type="component" value="Unassembled WGS sequence"/>
</dbReference>
<dbReference type="AlphaFoldDB" id="N1JGL1"/>
<proteinExistence type="predicted"/>
<organism evidence="1 2">
    <name type="scientific">Blumeria graminis f. sp. hordei (strain DH14)</name>
    <name type="common">Barley powdery mildew</name>
    <name type="synonym">Oidium monilioides f. sp. hordei</name>
    <dbReference type="NCBI Taxonomy" id="546991"/>
    <lineage>
        <taxon>Eukaryota</taxon>
        <taxon>Fungi</taxon>
        <taxon>Dikarya</taxon>
        <taxon>Ascomycota</taxon>
        <taxon>Pezizomycotina</taxon>
        <taxon>Leotiomycetes</taxon>
        <taxon>Erysiphales</taxon>
        <taxon>Erysiphaceae</taxon>
        <taxon>Blumeria</taxon>
        <taxon>Blumeria hordei</taxon>
    </lineage>
</organism>
<name>N1JGL1_BLUG1</name>
<dbReference type="InParanoid" id="N1JGL1"/>
<evidence type="ECO:0000313" key="1">
    <source>
        <dbReference type="EMBL" id="CCU76948.1"/>
    </source>
</evidence>
<sequence>MPLTSIHNSTARLMVDFGSIRIYIIYHYTKQPWHHVDASASYASGRAFMQRGSCGPEYSNALSIRVTWTTLVLQVMTRFVDEAAAKSQRAVHLPTQALPIRSFDSCNANMQVAVHAGRIPLVCFEQWSRRAWLGQQVGKVALWIMRVERGCRSCLAASAVDSGKRGSTRRLLHSTIRRYADDYRHEEVKLCREQSGTLAFSCPTCARSVDPGNVKILKGRSRPHEQGWKCKIGVAERLPEPVWRTKSRGLSVMSFVKIRRSPYSPQYCC</sequence>
<dbReference type="HOGENOM" id="CLU_1034357_0_0_1"/>
<reference evidence="1 2" key="1">
    <citation type="journal article" date="2010" name="Science">
        <title>Genome expansion and gene loss in powdery mildew fungi reveal tradeoffs in extreme parasitism.</title>
        <authorList>
            <person name="Spanu P.D."/>
            <person name="Abbott J.C."/>
            <person name="Amselem J."/>
            <person name="Burgis T.A."/>
            <person name="Soanes D.M."/>
            <person name="Stueber K."/>
            <person name="Ver Loren van Themaat E."/>
            <person name="Brown J.K.M."/>
            <person name="Butcher S.A."/>
            <person name="Gurr S.J."/>
            <person name="Lebrun M.-H."/>
            <person name="Ridout C.J."/>
            <person name="Schulze-Lefert P."/>
            <person name="Talbot N.J."/>
            <person name="Ahmadinejad N."/>
            <person name="Ametz C."/>
            <person name="Barton G.R."/>
            <person name="Benjdia M."/>
            <person name="Bidzinski P."/>
            <person name="Bindschedler L.V."/>
            <person name="Both M."/>
            <person name="Brewer M.T."/>
            <person name="Cadle-Davidson L."/>
            <person name="Cadle-Davidson M.M."/>
            <person name="Collemare J."/>
            <person name="Cramer R."/>
            <person name="Frenkel O."/>
            <person name="Godfrey D."/>
            <person name="Harriman J."/>
            <person name="Hoede C."/>
            <person name="King B.C."/>
            <person name="Klages S."/>
            <person name="Kleemann J."/>
            <person name="Knoll D."/>
            <person name="Koti P.S."/>
            <person name="Kreplak J."/>
            <person name="Lopez-Ruiz F.J."/>
            <person name="Lu X."/>
            <person name="Maekawa T."/>
            <person name="Mahanil S."/>
            <person name="Micali C."/>
            <person name="Milgroom M.G."/>
            <person name="Montana G."/>
            <person name="Noir S."/>
            <person name="O'Connell R.J."/>
            <person name="Oberhaensli S."/>
            <person name="Parlange F."/>
            <person name="Pedersen C."/>
            <person name="Quesneville H."/>
            <person name="Reinhardt R."/>
            <person name="Rott M."/>
            <person name="Sacristan S."/>
            <person name="Schmidt S.M."/>
            <person name="Schoen M."/>
            <person name="Skamnioti P."/>
            <person name="Sommer H."/>
            <person name="Stephens A."/>
            <person name="Takahara H."/>
            <person name="Thordal-Christensen H."/>
            <person name="Vigouroux M."/>
            <person name="Wessling R."/>
            <person name="Wicker T."/>
            <person name="Panstruga R."/>
        </authorList>
    </citation>
    <scope>NUCLEOTIDE SEQUENCE [LARGE SCALE GENOMIC DNA]</scope>
    <source>
        <strain evidence="1">DH14</strain>
    </source>
</reference>
<gene>
    <name evidence="1" type="ORF">BGHDH14_bgh02382</name>
</gene>
<protein>
    <submittedName>
        <fullName evidence="1">Uncharacterized protein</fullName>
    </submittedName>
</protein>